<sequence length="209" mass="23168">MFLGKGQDALPSLCCLPSYSNLQWASPRFSTRRCALSVRVASKLCHRLYANAIKKLRCSKALVGLHLYQIFLEMVLPAMNSHTPSARDIIGPSPLIAIENEPPPKLIVDPPLPEPLAQGRVFIQYRTENLRVLPVFGKGALEVSPRIGHIHITVDDLPWHFVDSSGETVILVGLEPAVHKVLIELADRMHKVITSETVKFTLPDPKKSS</sequence>
<dbReference type="EMBL" id="AP018174">
    <property type="protein sequence ID" value="BAY18191.1"/>
    <property type="molecule type" value="Genomic_DNA"/>
</dbReference>
<dbReference type="AlphaFoldDB" id="A0A1Z4GL00"/>
<dbReference type="Pfam" id="PF19625">
    <property type="entry name" value="DUF6130"/>
    <property type="match status" value="1"/>
</dbReference>
<dbReference type="Proteomes" id="UP000218287">
    <property type="component" value="Chromosome"/>
</dbReference>
<evidence type="ECO:0000313" key="2">
    <source>
        <dbReference type="Proteomes" id="UP000218287"/>
    </source>
</evidence>
<organism evidence="1 2">
    <name type="scientific">Anabaenopsis circularis NIES-21</name>
    <dbReference type="NCBI Taxonomy" id="1085406"/>
    <lineage>
        <taxon>Bacteria</taxon>
        <taxon>Bacillati</taxon>
        <taxon>Cyanobacteriota</taxon>
        <taxon>Cyanophyceae</taxon>
        <taxon>Nostocales</taxon>
        <taxon>Nodulariaceae</taxon>
        <taxon>Anabaenopsis</taxon>
    </lineage>
</organism>
<reference evidence="1 2" key="1">
    <citation type="submission" date="2017-06" db="EMBL/GenBank/DDBJ databases">
        <title>Genome sequencing of cyanobaciteial culture collection at National Institute for Environmental Studies (NIES).</title>
        <authorList>
            <person name="Hirose Y."/>
            <person name="Shimura Y."/>
            <person name="Fujisawa T."/>
            <person name="Nakamura Y."/>
            <person name="Kawachi M."/>
        </authorList>
    </citation>
    <scope>NUCLEOTIDE SEQUENCE [LARGE SCALE GENOMIC DNA]</scope>
    <source>
        <strain evidence="1 2">NIES-21</strain>
    </source>
</reference>
<gene>
    <name evidence="1" type="ORF">NIES21_40350</name>
</gene>
<proteinExistence type="predicted"/>
<name>A0A1Z4GL00_9CYAN</name>
<dbReference type="InterPro" id="IPR046133">
    <property type="entry name" value="DUF6130"/>
</dbReference>
<accession>A0A1Z4GL00</accession>
<evidence type="ECO:0000313" key="1">
    <source>
        <dbReference type="EMBL" id="BAY18191.1"/>
    </source>
</evidence>
<protein>
    <submittedName>
        <fullName evidence="1">Uncharacterized protein</fullName>
    </submittedName>
</protein>
<keyword evidence="2" id="KW-1185">Reference proteome</keyword>